<keyword evidence="1" id="KW-0812">Transmembrane</keyword>
<dbReference type="Proteomes" id="UP000044136">
    <property type="component" value="Unassembled WGS sequence"/>
</dbReference>
<keyword evidence="1" id="KW-1133">Transmembrane helix</keyword>
<gene>
    <name evidence="2" type="ORF">BN1048_01876</name>
</gene>
<dbReference type="HOGENOM" id="CLU_1243947_0_0_9"/>
<dbReference type="RefSeq" id="WP_141639011.1">
    <property type="nucleotide sequence ID" value="NZ_CCSE01000001.1"/>
</dbReference>
<feature type="transmembrane region" description="Helical" evidence="1">
    <location>
        <begin position="12"/>
        <end position="34"/>
    </location>
</feature>
<evidence type="ECO:0008006" key="4">
    <source>
        <dbReference type="Google" id="ProtNLM"/>
    </source>
</evidence>
<feature type="transmembrane region" description="Helical" evidence="1">
    <location>
        <begin position="131"/>
        <end position="150"/>
    </location>
</feature>
<feature type="transmembrane region" description="Helical" evidence="1">
    <location>
        <begin position="85"/>
        <end position="111"/>
    </location>
</feature>
<dbReference type="STRING" id="1461582.BN1048_01876"/>
<feature type="transmembrane region" description="Helical" evidence="1">
    <location>
        <begin position="157"/>
        <end position="176"/>
    </location>
</feature>
<accession>A0A078M9C5</accession>
<evidence type="ECO:0000256" key="1">
    <source>
        <dbReference type="SAM" id="Phobius"/>
    </source>
</evidence>
<dbReference type="EMBL" id="CCSE01000001">
    <property type="protein sequence ID" value="CEA02865.1"/>
    <property type="molecule type" value="Genomic_DNA"/>
</dbReference>
<feature type="transmembrane region" description="Helical" evidence="1">
    <location>
        <begin position="196"/>
        <end position="214"/>
    </location>
</feature>
<dbReference type="AlphaFoldDB" id="A0A078M9C5"/>
<dbReference type="eggNOG" id="ENOG5033FNA">
    <property type="taxonomic scope" value="Bacteria"/>
</dbReference>
<proteinExistence type="predicted"/>
<protein>
    <recommendedName>
        <fullName evidence="4">ABC-2 family transporter protein</fullName>
    </recommendedName>
</protein>
<name>A0A078M9C5_9STAP</name>
<sequence length="222" mass="24932">MTTKLKDMTKIFTGIFPVWSLWYLGILLIIYIISNIFASDGITSFFGFGMTANRTYLFVLGILSVLMFTEWAVNMGVSRKTFYKSLMITGLITAVFITAVTGIITFGLSFTPFAGEYMTPEDMKYLSGFEYGVFHFISGLMFWALGILIAAAFYRGFWAGMLSIFSGLLALVFLIFNEQLLNYFSVLGNMSVLVGYALLIALILLYSWIGFRVIKNIPVKFG</sequence>
<organism evidence="2 3">
    <name type="scientific">Jeotgalicoccus saudimassiliensis</name>
    <dbReference type="NCBI Taxonomy" id="1461582"/>
    <lineage>
        <taxon>Bacteria</taxon>
        <taxon>Bacillati</taxon>
        <taxon>Bacillota</taxon>
        <taxon>Bacilli</taxon>
        <taxon>Bacillales</taxon>
        <taxon>Staphylococcaceae</taxon>
        <taxon>Jeotgalicoccus</taxon>
    </lineage>
</organism>
<keyword evidence="3" id="KW-1185">Reference proteome</keyword>
<keyword evidence="1" id="KW-0472">Membrane</keyword>
<dbReference type="OrthoDB" id="2388713at2"/>
<evidence type="ECO:0000313" key="3">
    <source>
        <dbReference type="Proteomes" id="UP000044136"/>
    </source>
</evidence>
<reference evidence="2 3" key="1">
    <citation type="submission" date="2014-07" db="EMBL/GenBank/DDBJ databases">
        <authorList>
            <person name="Urmite Genomes Urmite Genomes"/>
        </authorList>
    </citation>
    <scope>NUCLEOTIDE SEQUENCE [LARGE SCALE GENOMIC DNA]</scope>
    <source>
        <strain evidence="2 3">13MG44_air</strain>
    </source>
</reference>
<feature type="transmembrane region" description="Helical" evidence="1">
    <location>
        <begin position="54"/>
        <end position="73"/>
    </location>
</feature>
<evidence type="ECO:0000313" key="2">
    <source>
        <dbReference type="EMBL" id="CEA02865.1"/>
    </source>
</evidence>